<accession>A0A6C0D339</accession>
<sequence>MNHEYSDSNPYNYDSQFLYVLFISAILLLIYIVSGYNETYFRLVNFLFYLSFTISLYSFYLQDKQERTDKTMKYITTILVELYELEIMTYSSPSQLSHILLLLEKIYLIEPSLAKPDRLGIRLHRLTQVPHFQNFWKSNQSLYNPSFREFVSDISSNRLE</sequence>
<feature type="transmembrane region" description="Helical" evidence="1">
    <location>
        <begin position="40"/>
        <end position="60"/>
    </location>
</feature>
<keyword evidence="1" id="KW-0812">Transmembrane</keyword>
<evidence type="ECO:0000313" key="2">
    <source>
        <dbReference type="EMBL" id="QHT10115.1"/>
    </source>
</evidence>
<proteinExistence type="predicted"/>
<protein>
    <submittedName>
        <fullName evidence="2">Uncharacterized protein</fullName>
    </submittedName>
</protein>
<reference evidence="2" key="1">
    <citation type="journal article" date="2020" name="Nature">
        <title>Giant virus diversity and host interactions through global metagenomics.</title>
        <authorList>
            <person name="Schulz F."/>
            <person name="Roux S."/>
            <person name="Paez-Espino D."/>
            <person name="Jungbluth S."/>
            <person name="Walsh D.A."/>
            <person name="Denef V.J."/>
            <person name="McMahon K.D."/>
            <person name="Konstantinidis K.T."/>
            <person name="Eloe-Fadrosh E.A."/>
            <person name="Kyrpides N.C."/>
            <person name="Woyke T."/>
        </authorList>
    </citation>
    <scope>NUCLEOTIDE SEQUENCE</scope>
    <source>
        <strain evidence="2">GVMAG-M-3300023174-104</strain>
    </source>
</reference>
<name>A0A6C0D339_9ZZZZ</name>
<keyword evidence="1" id="KW-1133">Transmembrane helix</keyword>
<keyword evidence="1" id="KW-0472">Membrane</keyword>
<dbReference type="AlphaFoldDB" id="A0A6C0D339"/>
<organism evidence="2">
    <name type="scientific">viral metagenome</name>
    <dbReference type="NCBI Taxonomy" id="1070528"/>
    <lineage>
        <taxon>unclassified sequences</taxon>
        <taxon>metagenomes</taxon>
        <taxon>organismal metagenomes</taxon>
    </lineage>
</organism>
<dbReference type="EMBL" id="MN739518">
    <property type="protein sequence ID" value="QHT10115.1"/>
    <property type="molecule type" value="Genomic_DNA"/>
</dbReference>
<evidence type="ECO:0000256" key="1">
    <source>
        <dbReference type="SAM" id="Phobius"/>
    </source>
</evidence>
<feature type="transmembrane region" description="Helical" evidence="1">
    <location>
        <begin position="16"/>
        <end position="33"/>
    </location>
</feature>